<dbReference type="OMA" id="RYMNQFI"/>
<dbReference type="GeneID" id="22915784"/>
<dbReference type="OrthoDB" id="10252102at2759"/>
<dbReference type="CDD" id="cd14825">
    <property type="entry name" value="TRAPPC2_sedlin"/>
    <property type="match status" value="1"/>
</dbReference>
<protein>
    <submittedName>
        <fullName evidence="1">Trafficking particle complex subunit 2</fullName>
    </submittedName>
</protein>
<evidence type="ECO:0000313" key="1">
    <source>
        <dbReference type="EMBL" id="EZG43529.1"/>
    </source>
</evidence>
<name>A0A023AY00_GRENI</name>
<dbReference type="GO" id="GO:0005737">
    <property type="term" value="C:cytoplasm"/>
    <property type="evidence" value="ECO:0007669"/>
    <property type="project" value="GOC"/>
</dbReference>
<dbReference type="VEuPathDB" id="CryptoDB:GNI_168430"/>
<accession>A0A023AY00</accession>
<gene>
    <name evidence="1" type="ORF">GNI_168430</name>
</gene>
<evidence type="ECO:0000313" key="2">
    <source>
        <dbReference type="Proteomes" id="UP000019763"/>
    </source>
</evidence>
<dbReference type="eggNOG" id="KOG3487">
    <property type="taxonomic scope" value="Eukaryota"/>
</dbReference>
<dbReference type="SUPFAM" id="SSF64356">
    <property type="entry name" value="SNARE-like"/>
    <property type="match status" value="1"/>
</dbReference>
<sequence>MTTKLVLVVVGKGDQLLYETNLTKKKEDMTVISTDHLQCLAALEPTESQLWTQSQTYLKVVDRILGSSVSCFVGPNYTKILLLHRPLKPEEAIKHFFNDLYELILKIQLNPFYEFNSPFYSPALEARVQALAAKHLH</sequence>
<dbReference type="RefSeq" id="XP_011133242.1">
    <property type="nucleotide sequence ID" value="XM_011134940.1"/>
</dbReference>
<dbReference type="GO" id="GO:0006888">
    <property type="term" value="P:endoplasmic reticulum to Golgi vesicle-mediated transport"/>
    <property type="evidence" value="ECO:0007669"/>
    <property type="project" value="InterPro"/>
</dbReference>
<comment type="caution">
    <text evidence="1">The sequence shown here is derived from an EMBL/GenBank/DDBJ whole genome shotgun (WGS) entry which is preliminary data.</text>
</comment>
<dbReference type="Pfam" id="PF04628">
    <property type="entry name" value="Sedlin_N"/>
    <property type="match status" value="1"/>
</dbReference>
<proteinExistence type="predicted"/>
<dbReference type="InterPro" id="IPR011012">
    <property type="entry name" value="Longin-like_dom_sf"/>
</dbReference>
<dbReference type="Proteomes" id="UP000019763">
    <property type="component" value="Unassembled WGS sequence"/>
</dbReference>
<keyword evidence="2" id="KW-1185">Reference proteome</keyword>
<dbReference type="InterPro" id="IPR006722">
    <property type="entry name" value="Sedlin"/>
</dbReference>
<organism evidence="1 2">
    <name type="scientific">Gregarina niphandrodes</name>
    <name type="common">Septate eugregarine</name>
    <dbReference type="NCBI Taxonomy" id="110365"/>
    <lineage>
        <taxon>Eukaryota</taxon>
        <taxon>Sar</taxon>
        <taxon>Alveolata</taxon>
        <taxon>Apicomplexa</taxon>
        <taxon>Conoidasida</taxon>
        <taxon>Gregarinasina</taxon>
        <taxon>Eugregarinorida</taxon>
        <taxon>Gregarinidae</taxon>
        <taxon>Gregarina</taxon>
    </lineage>
</organism>
<reference evidence="1" key="1">
    <citation type="submission" date="2013-12" db="EMBL/GenBank/DDBJ databases">
        <authorList>
            <person name="Omoto C.K."/>
            <person name="Sibley D."/>
            <person name="Venepally P."/>
            <person name="Hadjithomas M."/>
            <person name="Karamycheva S."/>
            <person name="Brunk B."/>
            <person name="Roos D."/>
            <person name="Caler E."/>
            <person name="Lorenzi H."/>
        </authorList>
    </citation>
    <scope>NUCLEOTIDE SEQUENCE</scope>
</reference>
<dbReference type="PANTHER" id="PTHR12403">
    <property type="entry name" value="TRAFFICKING PROTEIN PARTICLE COMPLEX SUBUNIT 2"/>
    <property type="match status" value="1"/>
</dbReference>
<dbReference type="EMBL" id="AFNH02001260">
    <property type="protein sequence ID" value="EZG43529.1"/>
    <property type="molecule type" value="Genomic_DNA"/>
</dbReference>
<dbReference type="Gene3D" id="3.30.450.70">
    <property type="match status" value="1"/>
</dbReference>
<dbReference type="AlphaFoldDB" id="A0A023AY00"/>